<organism evidence="2">
    <name type="scientific">bioreactor metagenome</name>
    <dbReference type="NCBI Taxonomy" id="1076179"/>
    <lineage>
        <taxon>unclassified sequences</taxon>
        <taxon>metagenomes</taxon>
        <taxon>ecological metagenomes</taxon>
    </lineage>
</organism>
<name>A0A645BSB6_9ZZZZ</name>
<evidence type="ECO:0000256" key="1">
    <source>
        <dbReference type="SAM" id="MobiDB-lite"/>
    </source>
</evidence>
<dbReference type="AlphaFoldDB" id="A0A645BSB6"/>
<accession>A0A645BSB6</accession>
<feature type="compositionally biased region" description="Polar residues" evidence="1">
    <location>
        <begin position="1"/>
        <end position="15"/>
    </location>
</feature>
<reference evidence="2" key="1">
    <citation type="submission" date="2019-08" db="EMBL/GenBank/DDBJ databases">
        <authorList>
            <person name="Kucharzyk K."/>
            <person name="Murdoch R.W."/>
            <person name="Higgins S."/>
            <person name="Loffler F."/>
        </authorList>
    </citation>
    <scope>NUCLEOTIDE SEQUENCE</scope>
</reference>
<protein>
    <submittedName>
        <fullName evidence="2">Uncharacterized protein</fullName>
    </submittedName>
</protein>
<gene>
    <name evidence="2" type="ORF">SDC9_115156</name>
</gene>
<feature type="region of interest" description="Disordered" evidence="1">
    <location>
        <begin position="1"/>
        <end position="153"/>
    </location>
</feature>
<feature type="compositionally biased region" description="Basic and acidic residues" evidence="1">
    <location>
        <begin position="99"/>
        <end position="133"/>
    </location>
</feature>
<dbReference type="EMBL" id="VSSQ01022135">
    <property type="protein sequence ID" value="MPM68225.1"/>
    <property type="molecule type" value="Genomic_DNA"/>
</dbReference>
<evidence type="ECO:0000313" key="2">
    <source>
        <dbReference type="EMBL" id="MPM68225.1"/>
    </source>
</evidence>
<comment type="caution">
    <text evidence="2">The sequence shown here is derived from an EMBL/GenBank/DDBJ whole genome shotgun (WGS) entry which is preliminary data.</text>
</comment>
<sequence length="153" mass="16913">MRIQRSESLSESLNKSFEVPDMGTEPETDSVLVITENSESTETAETAEHLPLSEISQEIARTPEISPEKTDGEADFGTETGSKTETEAGETCKFVGEAGPEKERESKIEKLPDEKPEEKFQEEKPSRVPDKAAKPVKQSHKKGKEKICCSKTV</sequence>
<feature type="compositionally biased region" description="Low complexity" evidence="1">
    <location>
        <begin position="35"/>
        <end position="44"/>
    </location>
</feature>
<proteinExistence type="predicted"/>